<comment type="caution">
    <text evidence="2">The sequence shown here is derived from an EMBL/GenBank/DDBJ whole genome shotgun (WGS) entry which is preliminary data.</text>
</comment>
<reference evidence="2 3" key="1">
    <citation type="submission" date="2020-08" db="EMBL/GenBank/DDBJ databases">
        <title>Sequencing the genomes of 1000 actinobacteria strains.</title>
        <authorList>
            <person name="Klenk H.-P."/>
        </authorList>
    </citation>
    <scope>NUCLEOTIDE SEQUENCE [LARGE SCALE GENOMIC DNA]</scope>
    <source>
        <strain evidence="2 3">DSM 45823</strain>
    </source>
</reference>
<gene>
    <name evidence="2" type="ORF">HNR21_006847</name>
</gene>
<dbReference type="InterPro" id="IPR027417">
    <property type="entry name" value="P-loop_NTPase"/>
</dbReference>
<dbReference type="RefSeq" id="WP_220500406.1">
    <property type="nucleotide sequence ID" value="NZ_JACJII010000001.1"/>
</dbReference>
<evidence type="ECO:0008006" key="4">
    <source>
        <dbReference type="Google" id="ProtNLM"/>
    </source>
</evidence>
<evidence type="ECO:0000313" key="2">
    <source>
        <dbReference type="EMBL" id="MBA9007965.1"/>
    </source>
</evidence>
<protein>
    <recommendedName>
        <fullName evidence="4">Sulfotransferase</fullName>
    </recommendedName>
</protein>
<dbReference type="AlphaFoldDB" id="A0A7W3RD57"/>
<dbReference type="Gene3D" id="3.40.50.300">
    <property type="entry name" value="P-loop containing nucleotide triphosphate hydrolases"/>
    <property type="match status" value="1"/>
</dbReference>
<dbReference type="PANTHER" id="PTHR12788:SF10">
    <property type="entry name" value="PROTEIN-TYROSINE SULFOTRANSFERASE"/>
    <property type="match status" value="1"/>
</dbReference>
<organism evidence="2 3">
    <name type="scientific">Thermomonospora cellulosilytica</name>
    <dbReference type="NCBI Taxonomy" id="1411118"/>
    <lineage>
        <taxon>Bacteria</taxon>
        <taxon>Bacillati</taxon>
        <taxon>Actinomycetota</taxon>
        <taxon>Actinomycetes</taxon>
        <taxon>Streptosporangiales</taxon>
        <taxon>Thermomonosporaceae</taxon>
        <taxon>Thermomonospora</taxon>
    </lineage>
</organism>
<dbReference type="EMBL" id="JACJII010000001">
    <property type="protein sequence ID" value="MBA9007965.1"/>
    <property type="molecule type" value="Genomic_DNA"/>
</dbReference>
<name>A0A7W3RD57_9ACTN</name>
<sequence length="275" mass="31155">MQVLRKGLRRRSELLAAAVRPPGRGPAPALPKPRTARLVESPVFVLSCQRSGSTLLRVLLNSHSKIRAPHELHLNTVQVHLAADFTADVVEELALSKEELEHMLWDRILYHELSRSGKSIIAEKTPANALRWRRLLRAWPKARFIYLWRNPAAIVGSVMSRRPNAVLDDVVDEVLKHAEGMEACRDRVPGVVVRYEDLTTDPEGETRKICEYLGVPWERDMLEYGKQDHGPLKPFFGDWSKNIKSGTIQPARALSDDEKTPDPLIPIAKTWGYLD</sequence>
<dbReference type="Proteomes" id="UP000539313">
    <property type="component" value="Unassembled WGS sequence"/>
</dbReference>
<dbReference type="PANTHER" id="PTHR12788">
    <property type="entry name" value="PROTEIN-TYROSINE SULFOTRANSFERASE 2"/>
    <property type="match status" value="1"/>
</dbReference>
<evidence type="ECO:0000256" key="1">
    <source>
        <dbReference type="ARBA" id="ARBA00022679"/>
    </source>
</evidence>
<keyword evidence="3" id="KW-1185">Reference proteome</keyword>
<dbReference type="InterPro" id="IPR026634">
    <property type="entry name" value="TPST-like"/>
</dbReference>
<evidence type="ECO:0000313" key="3">
    <source>
        <dbReference type="Proteomes" id="UP000539313"/>
    </source>
</evidence>
<keyword evidence="1" id="KW-0808">Transferase</keyword>
<accession>A0A7W3RD57</accession>
<dbReference type="GO" id="GO:0008476">
    <property type="term" value="F:protein-tyrosine sulfotransferase activity"/>
    <property type="evidence" value="ECO:0007669"/>
    <property type="project" value="InterPro"/>
</dbReference>
<proteinExistence type="predicted"/>
<dbReference type="Pfam" id="PF13469">
    <property type="entry name" value="Sulfotransfer_3"/>
    <property type="match status" value="1"/>
</dbReference>
<dbReference type="SUPFAM" id="SSF52540">
    <property type="entry name" value="P-loop containing nucleoside triphosphate hydrolases"/>
    <property type="match status" value="1"/>
</dbReference>